<evidence type="ECO:0000259" key="2">
    <source>
        <dbReference type="PROSITE" id="PS50175"/>
    </source>
</evidence>
<evidence type="ECO:0000313" key="4">
    <source>
        <dbReference type="Proteomes" id="UP001235939"/>
    </source>
</evidence>
<keyword evidence="4" id="KW-1185">Reference proteome</keyword>
<proteinExistence type="predicted"/>
<dbReference type="InterPro" id="IPR001995">
    <property type="entry name" value="Peptidase_A2_cat"/>
</dbReference>
<dbReference type="SUPFAM" id="SSF50630">
    <property type="entry name" value="Acid proteases"/>
    <property type="match status" value="1"/>
</dbReference>
<gene>
    <name evidence="3" type="ORF">LAZ67_3002191</name>
</gene>
<name>A0ABY6KCA8_9ARAC</name>
<accession>A0ABY6KCA8</accession>
<protein>
    <recommendedName>
        <fullName evidence="2">Peptidase A2 domain-containing protein</fullName>
    </recommendedName>
</protein>
<organism evidence="3 4">
    <name type="scientific">Cordylochernes scorpioides</name>
    <dbReference type="NCBI Taxonomy" id="51811"/>
    <lineage>
        <taxon>Eukaryota</taxon>
        <taxon>Metazoa</taxon>
        <taxon>Ecdysozoa</taxon>
        <taxon>Arthropoda</taxon>
        <taxon>Chelicerata</taxon>
        <taxon>Arachnida</taxon>
        <taxon>Pseudoscorpiones</taxon>
        <taxon>Cheliferoidea</taxon>
        <taxon>Chernetidae</taxon>
        <taxon>Cordylochernes</taxon>
    </lineage>
</organism>
<dbReference type="InterPro" id="IPR043502">
    <property type="entry name" value="DNA/RNA_pol_sf"/>
</dbReference>
<keyword evidence="1" id="KW-0378">Hydrolase</keyword>
<dbReference type="InterPro" id="IPR001969">
    <property type="entry name" value="Aspartic_peptidase_AS"/>
</dbReference>
<dbReference type="EMBL" id="CP092865">
    <property type="protein sequence ID" value="UYV64860.1"/>
    <property type="molecule type" value="Genomic_DNA"/>
</dbReference>
<dbReference type="Gene3D" id="3.10.10.10">
    <property type="entry name" value="HIV Type 1 Reverse Transcriptase, subunit A, domain 1"/>
    <property type="match status" value="1"/>
</dbReference>
<dbReference type="SUPFAM" id="SSF56672">
    <property type="entry name" value="DNA/RNA polymerases"/>
    <property type="match status" value="1"/>
</dbReference>
<dbReference type="Proteomes" id="UP001235939">
    <property type="component" value="Chromosome 03"/>
</dbReference>
<evidence type="ECO:0000313" key="3">
    <source>
        <dbReference type="EMBL" id="UYV64860.1"/>
    </source>
</evidence>
<sequence>MHFALSMEEAIGKLQRVGEAATDPTAQWTNACRKSRLFVTDAKTGMRFLIDSGADVSLIPFKGNVTPTEDIQLYAANGSLIPTYGFQILDVNLGLRRNFKWRFIKARVSKGILGADFLKEHNLLIDLKNRQLVDGCTNLIIRGAVTSMSCGISTLDKNSKFYNILSLFPNITIPNLLRPKVQHNVRHFIATKGPPVFARARPLNSMLLKIAKKEFQYMLDNHIIRPSRSPWASPLHMVFIGGAHRGKDFASNGLREFFPTEWAGRCVDWRYPTQDQDGACRW</sequence>
<evidence type="ECO:0000256" key="1">
    <source>
        <dbReference type="ARBA" id="ARBA00022801"/>
    </source>
</evidence>
<dbReference type="PROSITE" id="PS00141">
    <property type="entry name" value="ASP_PROTEASE"/>
    <property type="match status" value="1"/>
</dbReference>
<dbReference type="Gene3D" id="2.40.70.10">
    <property type="entry name" value="Acid Proteases"/>
    <property type="match status" value="1"/>
</dbReference>
<dbReference type="PROSITE" id="PS50175">
    <property type="entry name" value="ASP_PROT_RETROV"/>
    <property type="match status" value="1"/>
</dbReference>
<reference evidence="3 4" key="1">
    <citation type="submission" date="2022-01" db="EMBL/GenBank/DDBJ databases">
        <title>A chromosomal length assembly of Cordylochernes scorpioides.</title>
        <authorList>
            <person name="Zeh D."/>
            <person name="Zeh J."/>
        </authorList>
    </citation>
    <scope>NUCLEOTIDE SEQUENCE [LARGE SCALE GENOMIC DNA]</scope>
    <source>
        <strain evidence="3">IN4F17</strain>
        <tissue evidence="3">Whole Body</tissue>
    </source>
</reference>
<dbReference type="InterPro" id="IPR021109">
    <property type="entry name" value="Peptidase_aspartic_dom_sf"/>
</dbReference>
<feature type="domain" description="Peptidase A2" evidence="2">
    <location>
        <begin position="46"/>
        <end position="60"/>
    </location>
</feature>